<dbReference type="RefSeq" id="WP_188655358.1">
    <property type="nucleotide sequence ID" value="NZ_BMIN01000016.1"/>
</dbReference>
<accession>A0ABQ1QC84</accession>
<reference evidence="3" key="1">
    <citation type="journal article" date="2019" name="Int. J. Syst. Evol. Microbiol.">
        <title>The Global Catalogue of Microorganisms (GCM) 10K type strain sequencing project: providing services to taxonomists for standard genome sequencing and annotation.</title>
        <authorList>
            <consortium name="The Broad Institute Genomics Platform"/>
            <consortium name="The Broad Institute Genome Sequencing Center for Infectious Disease"/>
            <person name="Wu L."/>
            <person name="Ma J."/>
        </authorList>
    </citation>
    <scope>NUCLEOTIDE SEQUENCE [LARGE SCALE GENOMIC DNA]</scope>
    <source>
        <strain evidence="3">CGMCC 1.15353</strain>
    </source>
</reference>
<dbReference type="InterPro" id="IPR004879">
    <property type="entry name" value="Ssp411-like_TRX"/>
</dbReference>
<proteinExistence type="predicted"/>
<keyword evidence="3" id="KW-1185">Reference proteome</keyword>
<dbReference type="InterPro" id="IPR036249">
    <property type="entry name" value="Thioredoxin-like_sf"/>
</dbReference>
<dbReference type="Gene3D" id="1.50.10.10">
    <property type="match status" value="2"/>
</dbReference>
<dbReference type="InterPro" id="IPR012341">
    <property type="entry name" value="6hp_glycosidase-like_sf"/>
</dbReference>
<gene>
    <name evidence="2" type="primary">yyaL</name>
    <name evidence="2" type="ORF">GCM10011389_31660</name>
</gene>
<dbReference type="InterPro" id="IPR008928">
    <property type="entry name" value="6-hairpin_glycosidase_sf"/>
</dbReference>
<protein>
    <recommendedName>
        <fullName evidence="1">Spermatogenesis-associated protein 20-like TRX domain-containing protein</fullName>
    </recommendedName>
</protein>
<dbReference type="SUPFAM" id="SSF48208">
    <property type="entry name" value="Six-hairpin glycosidases"/>
    <property type="match status" value="1"/>
</dbReference>
<organism evidence="2 3">
    <name type="scientific">Pontibacillus salipaludis</name>
    <dbReference type="NCBI Taxonomy" id="1697394"/>
    <lineage>
        <taxon>Bacteria</taxon>
        <taxon>Bacillati</taxon>
        <taxon>Bacillota</taxon>
        <taxon>Bacilli</taxon>
        <taxon>Bacillales</taxon>
        <taxon>Bacillaceae</taxon>
        <taxon>Pontibacillus</taxon>
    </lineage>
</organism>
<dbReference type="PANTHER" id="PTHR42899">
    <property type="entry name" value="SPERMATOGENESIS-ASSOCIATED PROTEIN 20"/>
    <property type="match status" value="1"/>
</dbReference>
<dbReference type="CDD" id="cd02955">
    <property type="entry name" value="SSP411"/>
    <property type="match status" value="1"/>
</dbReference>
<dbReference type="InterPro" id="IPR024705">
    <property type="entry name" value="Ssp411"/>
</dbReference>
<dbReference type="SUPFAM" id="SSF52833">
    <property type="entry name" value="Thioredoxin-like"/>
    <property type="match status" value="1"/>
</dbReference>
<dbReference type="Pfam" id="PF03190">
    <property type="entry name" value="Thioredox_DsbH"/>
    <property type="match status" value="1"/>
</dbReference>
<comment type="caution">
    <text evidence="2">The sequence shown here is derived from an EMBL/GenBank/DDBJ whole genome shotgun (WGS) entry which is preliminary data.</text>
</comment>
<dbReference type="EMBL" id="BMIN01000016">
    <property type="protein sequence ID" value="GGD21636.1"/>
    <property type="molecule type" value="Genomic_DNA"/>
</dbReference>
<sequence>MDPNESLHNNPNRLIHEKSPYLLQHAYNPVDWYPWGEEAFQKSREEGKPIFLSIGYSTCHWCHVMERESFEDEKIATLLNERFVSIKVDREERPDLDSIYMTVCHMMNGMGGWPLNVFLTPDQIPFYSGTYFPKESRYGMPGFRDVILQLYHNFKEQPDKVKNIEKNVQNALNQAFKMTNSTDLTKDVLQQTYDSFQKSFDETYGGFGGAPKFPRPHTLMYLLRYYRYSGEEEALNMVQKTLDGLAAGGIYDHIGYGFARYSVDEKFLVPHFEKMLYDQALLAIAYTEAYQVTKEERFKEVAEEVISYVLRELKHSEGGFYSAEDADSEGVEGKFYVWSPDEIIEVLGQPLGDLFCDVYDIKDQGNFEGKSIPNLLQSDLKSYALRNGLKEYSLRESLKVGREKLFKAREERVRPFKDDKIITSWNGMMITALAKASRVFGNKTYFEEAEQSLLFIERHLFVDGRLMVRYRDGEVKHLGLIDDYAYLLWGYIEMYEASFNLDYLQKANILSEQMMALFLDGDQGGFYLYGTDHEQLITRPKEAADGAVPSGNSVASLQLLRLARLTGDVSKEEVANHTIASFTDDLVKYSDGHAYFLQTYLLMQSSAKEVVVLKSEGDDGMDELLRSLQEDFHPELTYLVGNSVERLASLAPFTADYKKIHNRSTAYICENFSCMPPTTEVAEAIRHIKA</sequence>
<dbReference type="Gene3D" id="3.40.30.10">
    <property type="entry name" value="Glutaredoxin"/>
    <property type="match status" value="1"/>
</dbReference>
<dbReference type="PANTHER" id="PTHR42899:SF1">
    <property type="entry name" value="SPERMATOGENESIS-ASSOCIATED PROTEIN 20"/>
    <property type="match status" value="1"/>
</dbReference>
<evidence type="ECO:0000313" key="3">
    <source>
        <dbReference type="Proteomes" id="UP000642571"/>
    </source>
</evidence>
<feature type="domain" description="Spermatogenesis-associated protein 20-like TRX" evidence="1">
    <location>
        <begin position="11"/>
        <end position="172"/>
    </location>
</feature>
<dbReference type="PIRSF" id="PIRSF006402">
    <property type="entry name" value="UCP006402_thioredoxin"/>
    <property type="match status" value="1"/>
</dbReference>
<dbReference type="Proteomes" id="UP000642571">
    <property type="component" value="Unassembled WGS sequence"/>
</dbReference>
<name>A0ABQ1QC84_9BACI</name>
<evidence type="ECO:0000313" key="2">
    <source>
        <dbReference type="EMBL" id="GGD21636.1"/>
    </source>
</evidence>
<evidence type="ECO:0000259" key="1">
    <source>
        <dbReference type="Pfam" id="PF03190"/>
    </source>
</evidence>